<evidence type="ECO:0000313" key="2">
    <source>
        <dbReference type="Proteomes" id="UP001060215"/>
    </source>
</evidence>
<organism evidence="1 2">
    <name type="scientific">Camellia lanceoleosa</name>
    <dbReference type="NCBI Taxonomy" id="1840588"/>
    <lineage>
        <taxon>Eukaryota</taxon>
        <taxon>Viridiplantae</taxon>
        <taxon>Streptophyta</taxon>
        <taxon>Embryophyta</taxon>
        <taxon>Tracheophyta</taxon>
        <taxon>Spermatophyta</taxon>
        <taxon>Magnoliopsida</taxon>
        <taxon>eudicotyledons</taxon>
        <taxon>Gunneridae</taxon>
        <taxon>Pentapetalae</taxon>
        <taxon>asterids</taxon>
        <taxon>Ericales</taxon>
        <taxon>Theaceae</taxon>
        <taxon>Camellia</taxon>
    </lineage>
</organism>
<accession>A0ACC0I4G6</accession>
<reference evidence="1 2" key="1">
    <citation type="journal article" date="2022" name="Plant J.">
        <title>Chromosome-level genome of Camellia lanceoleosa provides a valuable resource for understanding genome evolution and self-incompatibility.</title>
        <authorList>
            <person name="Gong W."/>
            <person name="Xiao S."/>
            <person name="Wang L."/>
            <person name="Liao Z."/>
            <person name="Chang Y."/>
            <person name="Mo W."/>
            <person name="Hu G."/>
            <person name="Li W."/>
            <person name="Zhao G."/>
            <person name="Zhu H."/>
            <person name="Hu X."/>
            <person name="Ji K."/>
            <person name="Xiang X."/>
            <person name="Song Q."/>
            <person name="Yuan D."/>
            <person name="Jin S."/>
            <person name="Zhang L."/>
        </authorList>
    </citation>
    <scope>NUCLEOTIDE SEQUENCE [LARGE SCALE GENOMIC DNA]</scope>
    <source>
        <strain evidence="1">SQ_2022a</strain>
    </source>
</reference>
<keyword evidence="1" id="KW-0489">Methyltransferase</keyword>
<keyword evidence="2" id="KW-1185">Reference proteome</keyword>
<protein>
    <submittedName>
        <fullName evidence="1">Methyltransferase PMT27</fullName>
    </submittedName>
</protein>
<evidence type="ECO:0000313" key="1">
    <source>
        <dbReference type="EMBL" id="KAI8020560.1"/>
    </source>
</evidence>
<proteinExistence type="predicted"/>
<gene>
    <name evidence="1" type="ORF">LOK49_LG04G01186</name>
</gene>
<dbReference type="Proteomes" id="UP001060215">
    <property type="component" value="Chromosome 2"/>
</dbReference>
<dbReference type="EMBL" id="CM045759">
    <property type="protein sequence ID" value="KAI8020560.1"/>
    <property type="molecule type" value="Genomic_DNA"/>
</dbReference>
<sequence>MKEIWIFFKYERLFDFCYDCESIGHDKNSCKFVSREAGHLSGYGPDLRTGVARNIGFLVEFYRQQINELEERLSSLLRCNPNSPLEDKAALRGEPSTGQPGTLDNGARPPLSSFTLSKKAVQERTSMCPPRGNRGDIVGAMEHTPLPVQPQILSPPEVMLSPPSTLALTRPGTNPNAIFAFVGHNLAGPAYYVTEPSEESPYSFNSLHSLMSKCPNNSVESSPTPSPISSPKALTLRKGAPTNLLSNAFNGLSLKRKAFVEELTNPSPTKSLKITHDSVTAWNILLTKLSRPVLLPLSIGGKSYPRKGKVSRSLRTKESPTTELLEPNLFNVEIRDELTVWADSEEPLSQWLATFIYAPARASQCKVFWNQLRHIAKENQLPWMCIRDFNEIGAAVAVILRDSQGNLVDGVVSIAYSALAKQGEAHALRLASNMALGKARSNKRSSGSSYTSTVTTIVFIALCVLGVWMMTSNSVIPPETTTRAATSTTTGDYPSTKTSRQTELSNKDSSAVFEDNPGQLPEDAIKSDDSKNTNVEEKSQEDQNLANSESSSETANEAESNISKDKQELVEQEIHAAESNKQESEQERSGGSVVEENPQGLQGKESVEEQEKQKLRETQVSEESTMTQNQQVEERVIEQESKHDASIQKSSVGGDSQQTSDDQQGSLQDQISYKDQQQSVQHQQQKEDEQKQEHQQQQKEQSQQLMQEGTSHDQIEHDEALPQQSSTKNDDLPLPQQSSTKNDDQKSQETTTTKTPDQTQNSNSQHESNSNTNIDTKHKEEKATQSNPDDSFLGGETSGIPKESKESKKSWSTQADQSENQKERRNNGPGDQDGSIYGYTWQLCNVTAGKDYIPCLDNEKAVKKLRTTRHFEHRERHCPEEPPTCLVPVPEGYKRPIEWPKSRDKIWYHNVPHTLLAEVKGHQNWVKVTGEFLTFPGGGTQFIHGAIHYIEFIEEAVPDIAWGKHTRVILDVGCGVASFGGFLFEKDVITMSFAPKDEHEAQVQFALERGIPAISAVMGSQRLPFPSRVFDLLHCARCRVPWHVEGGALLLELNRVLRPGGYFAWSATPVYQTLEEDVEIWKEMSALTKKICWELITIKKDKLNSVGVAIYRKASSNECYDQRKHNKPPMCKTDDDPNAAWHVALQSCMHRVPEEETERGSRWPVDWPSRLQTPPYWLNKSQMGIYGKPAPDDFLTDYQHWKRVVSKTYLSGLGISWANVRNIMDMRAVYGGFAAAMKDLKVWVMNVVNIDSPDTLPIIYERGLFGIYHDWCESFSTYPRSYDLLHADHLFSKLKKRCKIGPVMAEVDRIVRPGGKLIVRDESATIGEVENLLKSMHWEVHLTFSKNQEGILSAQKSDWRPDTYAPAS</sequence>
<comment type="caution">
    <text evidence="1">The sequence shown here is derived from an EMBL/GenBank/DDBJ whole genome shotgun (WGS) entry which is preliminary data.</text>
</comment>
<keyword evidence="1" id="KW-0808">Transferase</keyword>
<name>A0ACC0I4G6_9ERIC</name>